<dbReference type="Proteomes" id="UP000187209">
    <property type="component" value="Unassembled WGS sequence"/>
</dbReference>
<reference evidence="7 8" key="1">
    <citation type="submission" date="2016-11" db="EMBL/GenBank/DDBJ databases">
        <title>The macronuclear genome of Stentor coeruleus: a giant cell with tiny introns.</title>
        <authorList>
            <person name="Slabodnick M."/>
            <person name="Ruby J.G."/>
            <person name="Reiff S.B."/>
            <person name="Swart E.C."/>
            <person name="Gosai S."/>
            <person name="Prabakaran S."/>
            <person name="Witkowska E."/>
            <person name="Larue G.E."/>
            <person name="Fisher S."/>
            <person name="Freeman R.M."/>
            <person name="Gunawardena J."/>
            <person name="Chu W."/>
            <person name="Stover N.A."/>
            <person name="Gregory B.D."/>
            <person name="Nowacki M."/>
            <person name="Derisi J."/>
            <person name="Roy S.W."/>
            <person name="Marshall W.F."/>
            <person name="Sood P."/>
        </authorList>
    </citation>
    <scope>NUCLEOTIDE SEQUENCE [LARGE SCALE GENOMIC DNA]</scope>
    <source>
        <strain evidence="7">WM001</strain>
    </source>
</reference>
<gene>
    <name evidence="7" type="ORF">SteCoe_5611</name>
</gene>
<evidence type="ECO:0000313" key="7">
    <source>
        <dbReference type="EMBL" id="OMJ91820.1"/>
    </source>
</evidence>
<dbReference type="PROSITE" id="PS00028">
    <property type="entry name" value="ZINC_FINGER_C2H2_1"/>
    <property type="match status" value="3"/>
</dbReference>
<dbReference type="InterPro" id="IPR036236">
    <property type="entry name" value="Znf_C2H2_sf"/>
</dbReference>
<protein>
    <recommendedName>
        <fullName evidence="6">C2H2-type domain-containing protein</fullName>
    </recommendedName>
</protein>
<evidence type="ECO:0000313" key="8">
    <source>
        <dbReference type="Proteomes" id="UP000187209"/>
    </source>
</evidence>
<proteinExistence type="predicted"/>
<dbReference type="PANTHER" id="PTHR19818">
    <property type="entry name" value="ZINC FINGER PROTEIN ZIC AND GLI"/>
    <property type="match status" value="1"/>
</dbReference>
<dbReference type="OrthoDB" id="6077919at2759"/>
<dbReference type="Pfam" id="PF00096">
    <property type="entry name" value="zf-C2H2"/>
    <property type="match status" value="3"/>
</dbReference>
<accession>A0A1R2CS61</accession>
<keyword evidence="8" id="KW-1185">Reference proteome</keyword>
<dbReference type="InterPro" id="IPR050329">
    <property type="entry name" value="GLI_C2H2-zinc-finger"/>
</dbReference>
<dbReference type="SMART" id="SM00355">
    <property type="entry name" value="ZnF_C2H2"/>
    <property type="match status" value="3"/>
</dbReference>
<dbReference type="FunFam" id="3.30.160.60:FF:002343">
    <property type="entry name" value="Zinc finger protein 33A"/>
    <property type="match status" value="1"/>
</dbReference>
<evidence type="ECO:0000259" key="6">
    <source>
        <dbReference type="PROSITE" id="PS50157"/>
    </source>
</evidence>
<evidence type="ECO:0000256" key="3">
    <source>
        <dbReference type="ARBA" id="ARBA00022771"/>
    </source>
</evidence>
<evidence type="ECO:0000256" key="4">
    <source>
        <dbReference type="ARBA" id="ARBA00022833"/>
    </source>
</evidence>
<dbReference type="GO" id="GO:0000981">
    <property type="term" value="F:DNA-binding transcription factor activity, RNA polymerase II-specific"/>
    <property type="evidence" value="ECO:0007669"/>
    <property type="project" value="TreeGrafter"/>
</dbReference>
<keyword evidence="4" id="KW-0862">Zinc</keyword>
<feature type="domain" description="C2H2-type" evidence="6">
    <location>
        <begin position="6"/>
        <end position="36"/>
    </location>
</feature>
<sequence>MKTPKLYCEVSGCKKTFKNQESLENHIKNDHCSNELTVNFDYKCPTCFKNLSTKQSLKEHFYTHTGERPYKCLEIGCGLTFRQSSQLSNHRKVHLEIKKKNPKSSEISFGFLSELISQEDFKKCEIPDGPFSGDDVNLPKIDPTGYKNVRICGLFEIK</sequence>
<dbReference type="PANTHER" id="PTHR19818:SF159">
    <property type="entry name" value="C2H2-TYPE DOMAIN-CONTAINING PROTEIN"/>
    <property type="match status" value="1"/>
</dbReference>
<keyword evidence="1" id="KW-0479">Metal-binding</keyword>
<dbReference type="GO" id="GO:0000978">
    <property type="term" value="F:RNA polymerase II cis-regulatory region sequence-specific DNA binding"/>
    <property type="evidence" value="ECO:0007669"/>
    <property type="project" value="TreeGrafter"/>
</dbReference>
<dbReference type="SUPFAM" id="SSF57667">
    <property type="entry name" value="beta-beta-alpha zinc fingers"/>
    <property type="match status" value="1"/>
</dbReference>
<dbReference type="EMBL" id="MPUH01000074">
    <property type="protein sequence ID" value="OMJ91820.1"/>
    <property type="molecule type" value="Genomic_DNA"/>
</dbReference>
<dbReference type="Gene3D" id="3.30.160.60">
    <property type="entry name" value="Classic Zinc Finger"/>
    <property type="match status" value="2"/>
</dbReference>
<dbReference type="GO" id="GO:0008270">
    <property type="term" value="F:zinc ion binding"/>
    <property type="evidence" value="ECO:0007669"/>
    <property type="project" value="UniProtKB-KW"/>
</dbReference>
<keyword evidence="2" id="KW-0677">Repeat</keyword>
<evidence type="ECO:0000256" key="2">
    <source>
        <dbReference type="ARBA" id="ARBA00022737"/>
    </source>
</evidence>
<evidence type="ECO:0000256" key="5">
    <source>
        <dbReference type="PROSITE-ProRule" id="PRU00042"/>
    </source>
</evidence>
<name>A0A1R2CS61_9CILI</name>
<feature type="domain" description="C2H2-type" evidence="6">
    <location>
        <begin position="42"/>
        <end position="69"/>
    </location>
</feature>
<organism evidence="7 8">
    <name type="scientific">Stentor coeruleus</name>
    <dbReference type="NCBI Taxonomy" id="5963"/>
    <lineage>
        <taxon>Eukaryota</taxon>
        <taxon>Sar</taxon>
        <taxon>Alveolata</taxon>
        <taxon>Ciliophora</taxon>
        <taxon>Postciliodesmatophora</taxon>
        <taxon>Heterotrichea</taxon>
        <taxon>Heterotrichida</taxon>
        <taxon>Stentoridae</taxon>
        <taxon>Stentor</taxon>
    </lineage>
</organism>
<dbReference type="AlphaFoldDB" id="A0A1R2CS61"/>
<dbReference type="PROSITE" id="PS50157">
    <property type="entry name" value="ZINC_FINGER_C2H2_2"/>
    <property type="match status" value="3"/>
</dbReference>
<keyword evidence="3 5" id="KW-0863">Zinc-finger</keyword>
<comment type="caution">
    <text evidence="7">The sequence shown here is derived from an EMBL/GenBank/DDBJ whole genome shotgun (WGS) entry which is preliminary data.</text>
</comment>
<dbReference type="GO" id="GO:0005634">
    <property type="term" value="C:nucleus"/>
    <property type="evidence" value="ECO:0007669"/>
    <property type="project" value="UniProtKB-ARBA"/>
</dbReference>
<evidence type="ECO:0000256" key="1">
    <source>
        <dbReference type="ARBA" id="ARBA00022723"/>
    </source>
</evidence>
<dbReference type="InterPro" id="IPR013087">
    <property type="entry name" value="Znf_C2H2_type"/>
</dbReference>
<feature type="domain" description="C2H2-type" evidence="6">
    <location>
        <begin position="70"/>
        <end position="99"/>
    </location>
</feature>
<dbReference type="GO" id="GO:0045944">
    <property type="term" value="P:positive regulation of transcription by RNA polymerase II"/>
    <property type="evidence" value="ECO:0007669"/>
    <property type="project" value="UniProtKB-ARBA"/>
</dbReference>